<evidence type="ECO:0000256" key="1">
    <source>
        <dbReference type="SAM" id="Phobius"/>
    </source>
</evidence>
<keyword evidence="1" id="KW-1133">Transmembrane helix</keyword>
<keyword evidence="1" id="KW-0472">Membrane</keyword>
<protein>
    <submittedName>
        <fullName evidence="2">Uncharacterized protein</fullName>
    </submittedName>
</protein>
<dbReference type="AlphaFoldDB" id="A0A9W8B1W4"/>
<gene>
    <name evidence="2" type="ORF">H4R34_005952</name>
</gene>
<reference evidence="2" key="1">
    <citation type="submission" date="2022-07" db="EMBL/GenBank/DDBJ databases">
        <title>Phylogenomic reconstructions and comparative analyses of Kickxellomycotina fungi.</title>
        <authorList>
            <person name="Reynolds N.K."/>
            <person name="Stajich J.E."/>
            <person name="Barry K."/>
            <person name="Grigoriev I.V."/>
            <person name="Crous P."/>
            <person name="Smith M.E."/>
        </authorList>
    </citation>
    <scope>NUCLEOTIDE SEQUENCE</scope>
    <source>
        <strain evidence="2">RSA 567</strain>
    </source>
</reference>
<dbReference type="EMBL" id="JANBQB010001622">
    <property type="protein sequence ID" value="KAJ1970793.1"/>
    <property type="molecule type" value="Genomic_DNA"/>
</dbReference>
<proteinExistence type="predicted"/>
<accession>A0A9W8B1W4</accession>
<sequence length="69" mass="7240">SNCIVVAVEVVVAALGVVVVEVVVLGVVVGLTIMNNLFRKYQELPMIKGSLQSPQSLLGPRPPNNPASD</sequence>
<keyword evidence="3" id="KW-1185">Reference proteome</keyword>
<name>A0A9W8B1W4_9FUNG</name>
<comment type="caution">
    <text evidence="2">The sequence shown here is derived from an EMBL/GenBank/DDBJ whole genome shotgun (WGS) entry which is preliminary data.</text>
</comment>
<dbReference type="Proteomes" id="UP001151582">
    <property type="component" value="Unassembled WGS sequence"/>
</dbReference>
<keyword evidence="1" id="KW-0812">Transmembrane</keyword>
<feature type="transmembrane region" description="Helical" evidence="1">
    <location>
        <begin position="12"/>
        <end position="38"/>
    </location>
</feature>
<feature type="non-terminal residue" evidence="2">
    <location>
        <position position="1"/>
    </location>
</feature>
<evidence type="ECO:0000313" key="3">
    <source>
        <dbReference type="Proteomes" id="UP001151582"/>
    </source>
</evidence>
<evidence type="ECO:0000313" key="2">
    <source>
        <dbReference type="EMBL" id="KAJ1970793.1"/>
    </source>
</evidence>
<organism evidence="2 3">
    <name type="scientific">Dimargaris verticillata</name>
    <dbReference type="NCBI Taxonomy" id="2761393"/>
    <lineage>
        <taxon>Eukaryota</taxon>
        <taxon>Fungi</taxon>
        <taxon>Fungi incertae sedis</taxon>
        <taxon>Zoopagomycota</taxon>
        <taxon>Kickxellomycotina</taxon>
        <taxon>Dimargaritomycetes</taxon>
        <taxon>Dimargaritales</taxon>
        <taxon>Dimargaritaceae</taxon>
        <taxon>Dimargaris</taxon>
    </lineage>
</organism>